<proteinExistence type="predicted"/>
<accession>A0AAD5Y423</accession>
<feature type="coiled-coil region" evidence="1">
    <location>
        <begin position="1"/>
        <end position="51"/>
    </location>
</feature>
<name>A0AAD5Y423_9FUNG</name>
<keyword evidence="3" id="KW-1185">Reference proteome</keyword>
<evidence type="ECO:0000256" key="1">
    <source>
        <dbReference type="SAM" id="Coils"/>
    </source>
</evidence>
<reference evidence="2" key="1">
    <citation type="submission" date="2020-05" db="EMBL/GenBank/DDBJ databases">
        <title>Phylogenomic resolution of chytrid fungi.</title>
        <authorList>
            <person name="Stajich J.E."/>
            <person name="Amses K."/>
            <person name="Simmons R."/>
            <person name="Seto K."/>
            <person name="Myers J."/>
            <person name="Bonds A."/>
            <person name="Quandt C.A."/>
            <person name="Barry K."/>
            <person name="Liu P."/>
            <person name="Grigoriev I."/>
            <person name="Longcore J.E."/>
            <person name="James T.Y."/>
        </authorList>
    </citation>
    <scope>NUCLEOTIDE SEQUENCE</scope>
    <source>
        <strain evidence="2">PLAUS21</strain>
    </source>
</reference>
<evidence type="ECO:0000313" key="3">
    <source>
        <dbReference type="Proteomes" id="UP001210925"/>
    </source>
</evidence>
<keyword evidence="1" id="KW-0175">Coiled coil</keyword>
<dbReference type="Proteomes" id="UP001210925">
    <property type="component" value="Unassembled WGS sequence"/>
</dbReference>
<dbReference type="AlphaFoldDB" id="A0AAD5Y423"/>
<gene>
    <name evidence="2" type="ORF">HK103_004488</name>
</gene>
<sequence>MSDNEQLLKEIESLKKQVEQLEQSNQPSTDVAQLQQIINAQNGELLSLREQLAAEMRKSGSNVQSIDFNVATVEQALQNCSLFFSRAIKGFFAYIDKTEELKFLFGDYESTMHATLKQADPNHDETVQIEQFRLVRFMECYFASIIWRRCRERFALLFGVIGRNSQNIQNKVGFFHYFKENLKNSLDFKIILAICADAMTLGSLKDHFRKNVMDIISDSVKEILICQYSVNLLGPNYALQFSPNQAPVNEDIHNVAGKIAGSTNTIVIAAHPGFFQKLLSGDNPNDYAQKIIDGNVCWRPEVVFALEAQN</sequence>
<comment type="caution">
    <text evidence="2">The sequence shown here is derived from an EMBL/GenBank/DDBJ whole genome shotgun (WGS) entry which is preliminary data.</text>
</comment>
<protein>
    <submittedName>
        <fullName evidence="2">Uncharacterized protein</fullName>
    </submittedName>
</protein>
<organism evidence="2 3">
    <name type="scientific">Boothiomyces macroporosus</name>
    <dbReference type="NCBI Taxonomy" id="261099"/>
    <lineage>
        <taxon>Eukaryota</taxon>
        <taxon>Fungi</taxon>
        <taxon>Fungi incertae sedis</taxon>
        <taxon>Chytridiomycota</taxon>
        <taxon>Chytridiomycota incertae sedis</taxon>
        <taxon>Chytridiomycetes</taxon>
        <taxon>Rhizophydiales</taxon>
        <taxon>Terramycetaceae</taxon>
        <taxon>Boothiomyces</taxon>
    </lineage>
</organism>
<dbReference type="EMBL" id="JADGKB010000037">
    <property type="protein sequence ID" value="KAJ3257579.1"/>
    <property type="molecule type" value="Genomic_DNA"/>
</dbReference>
<evidence type="ECO:0000313" key="2">
    <source>
        <dbReference type="EMBL" id="KAJ3257579.1"/>
    </source>
</evidence>